<accession>A0A0K8UFU1</accession>
<dbReference type="SUPFAM" id="SSF53659">
    <property type="entry name" value="Isocitrate/Isopropylmalate dehydrogenase-like"/>
    <property type="match status" value="1"/>
</dbReference>
<dbReference type="PANTHER" id="PTHR11835">
    <property type="entry name" value="DECARBOXYLATING DEHYDROGENASES-ISOCITRATE, ISOPROPYLMALATE, TARTRATE"/>
    <property type="match status" value="1"/>
</dbReference>
<gene>
    <name evidence="7" type="primary">IDH3G_1</name>
    <name evidence="8" type="synonym">IDH3G_2</name>
    <name evidence="7" type="ORF">c0_g1_i1</name>
    <name evidence="8" type="ORF">c0_g1_i3</name>
</gene>
<organism evidence="7">
    <name type="scientific">Bactrocera latifrons</name>
    <name type="common">Malaysian fruit fly</name>
    <name type="synonym">Chaetodacus latifrons</name>
    <dbReference type="NCBI Taxonomy" id="174628"/>
    <lineage>
        <taxon>Eukaryota</taxon>
        <taxon>Metazoa</taxon>
        <taxon>Ecdysozoa</taxon>
        <taxon>Arthropoda</taxon>
        <taxon>Hexapoda</taxon>
        <taxon>Insecta</taxon>
        <taxon>Pterygota</taxon>
        <taxon>Neoptera</taxon>
        <taxon>Endopterygota</taxon>
        <taxon>Diptera</taxon>
        <taxon>Brachycera</taxon>
        <taxon>Muscomorpha</taxon>
        <taxon>Tephritoidea</taxon>
        <taxon>Tephritidae</taxon>
        <taxon>Bactrocera</taxon>
        <taxon>Bactrocera</taxon>
    </lineage>
</organism>
<keyword evidence="3" id="KW-0816">Tricarboxylic acid cycle</keyword>
<dbReference type="GO" id="GO:0005739">
    <property type="term" value="C:mitochondrion"/>
    <property type="evidence" value="ECO:0007669"/>
    <property type="project" value="UniProtKB-SubCell"/>
</dbReference>
<evidence type="ECO:0000256" key="1">
    <source>
        <dbReference type="ARBA" id="ARBA00004173"/>
    </source>
</evidence>
<protein>
    <submittedName>
        <fullName evidence="7">Isocitrate dehydrogenase [NAD] subunit gamma, mitochondrial</fullName>
    </submittedName>
</protein>
<dbReference type="AlphaFoldDB" id="A0A0K8UFU1"/>
<evidence type="ECO:0000256" key="3">
    <source>
        <dbReference type="ARBA" id="ARBA00022532"/>
    </source>
</evidence>
<proteinExistence type="inferred from homology"/>
<dbReference type="Pfam" id="PF00180">
    <property type="entry name" value="Iso_dh"/>
    <property type="match status" value="1"/>
</dbReference>
<evidence type="ECO:0000313" key="7">
    <source>
        <dbReference type="EMBL" id="JAI25524.1"/>
    </source>
</evidence>
<name>A0A0K8UFU1_BACLA</name>
<dbReference type="InterPro" id="IPR004434">
    <property type="entry name" value="Isocitrate_DH_NAD"/>
</dbReference>
<dbReference type="SMART" id="SM01329">
    <property type="entry name" value="Iso_dh"/>
    <property type="match status" value="1"/>
</dbReference>
<evidence type="ECO:0000259" key="6">
    <source>
        <dbReference type="SMART" id="SM01329"/>
    </source>
</evidence>
<dbReference type="FunFam" id="3.40.718.10:FF:000001">
    <property type="entry name" value="Isocitrate dehydrogenase [NAD] subunit, mitochondrial"/>
    <property type="match status" value="1"/>
</dbReference>
<sequence length="393" mass="43601">MALRYTQRLLQTQVPFLTRGYPLLVTKEKGEDVAHTKSALQKKWTGVDIPSAQYGGRHAVTMLPGGGIGPELMHYIREIFRFVGAPVDFEVIEIDPSTEGNDDLDYAITSIKRNGVAIKGNIETKSQGLDEVSRNVAIRNELDLYVNVLHCRSYPGIPSRHKNIDVVLIRQNTDGEYAMLEHESVRGVVESMKVVTVENAERVARYAFEYARQNNRKKVTTIHKANIMKLSDGLFLQVAKNVHKEYPEIEHNNMIIDNTCMQLVSNPHQFDVMNMTNLYGTIVSNVICGLIGGAGLLSGANYGDHFAVFEPGTRNTGTAIAGKNIANPVAMINASADMLNHLGHKEHARVIYESTYETVVNDGIRTPDLGGTASSTDVVENILKILARKRVNW</sequence>
<dbReference type="EMBL" id="GDHF01015278">
    <property type="protein sequence ID" value="JAI37036.1"/>
    <property type="molecule type" value="Transcribed_RNA"/>
</dbReference>
<comment type="subcellular location">
    <subcellularLocation>
        <location evidence="1">Mitochondrion</location>
    </subcellularLocation>
</comment>
<dbReference type="Gene3D" id="3.40.718.10">
    <property type="entry name" value="Isopropylmalate Dehydrogenase"/>
    <property type="match status" value="1"/>
</dbReference>
<dbReference type="NCBIfam" id="TIGR00175">
    <property type="entry name" value="mito_nad_idh"/>
    <property type="match status" value="1"/>
</dbReference>
<evidence type="ECO:0000313" key="8">
    <source>
        <dbReference type="EMBL" id="JAI37036.1"/>
    </source>
</evidence>
<evidence type="ECO:0000256" key="4">
    <source>
        <dbReference type="ARBA" id="ARBA00022946"/>
    </source>
</evidence>
<keyword evidence="5" id="KW-0496">Mitochondrion</keyword>
<feature type="domain" description="Isopropylmalate dehydrogenase-like" evidence="6">
    <location>
        <begin position="59"/>
        <end position="382"/>
    </location>
</feature>
<evidence type="ECO:0000256" key="5">
    <source>
        <dbReference type="ARBA" id="ARBA00023128"/>
    </source>
</evidence>
<dbReference type="GO" id="GO:0006099">
    <property type="term" value="P:tricarboxylic acid cycle"/>
    <property type="evidence" value="ECO:0007669"/>
    <property type="project" value="UniProtKB-KW"/>
</dbReference>
<evidence type="ECO:0000256" key="2">
    <source>
        <dbReference type="ARBA" id="ARBA00007769"/>
    </source>
</evidence>
<dbReference type="OrthoDB" id="10261637at2759"/>
<reference evidence="7" key="1">
    <citation type="submission" date="2015-06" db="EMBL/GenBank/DDBJ databases">
        <authorList>
            <person name="Hoefler B.C."/>
            <person name="Straight P.D."/>
        </authorList>
    </citation>
    <scope>NUCLEOTIDE SEQUENCE</scope>
</reference>
<dbReference type="PANTHER" id="PTHR11835:SF60">
    <property type="entry name" value="ISOCITRATE DEHYDROGENASE [NAD] SUBUNIT, MITOCHONDRIAL"/>
    <property type="match status" value="1"/>
</dbReference>
<dbReference type="InterPro" id="IPR024084">
    <property type="entry name" value="IsoPropMal-DH-like_dom"/>
</dbReference>
<keyword evidence="4" id="KW-0809">Transit peptide</keyword>
<comment type="similarity">
    <text evidence="2">Belongs to the isocitrate and isopropylmalate dehydrogenases family.</text>
</comment>
<dbReference type="GO" id="GO:0006102">
    <property type="term" value="P:isocitrate metabolic process"/>
    <property type="evidence" value="ECO:0007669"/>
    <property type="project" value="TreeGrafter"/>
</dbReference>
<dbReference type="EMBL" id="GDHF01026790">
    <property type="protein sequence ID" value="JAI25524.1"/>
    <property type="molecule type" value="Transcribed_RNA"/>
</dbReference>